<organism evidence="1 2">
    <name type="scientific">Paraburkholderia rhynchosiae</name>
    <dbReference type="NCBI Taxonomy" id="487049"/>
    <lineage>
        <taxon>Bacteria</taxon>
        <taxon>Pseudomonadati</taxon>
        <taxon>Pseudomonadota</taxon>
        <taxon>Betaproteobacteria</taxon>
        <taxon>Burkholderiales</taxon>
        <taxon>Burkholderiaceae</taxon>
        <taxon>Paraburkholderia</taxon>
    </lineage>
</organism>
<evidence type="ECO:0000313" key="1">
    <source>
        <dbReference type="EMBL" id="MFM0105483.1"/>
    </source>
</evidence>
<evidence type="ECO:0000313" key="2">
    <source>
        <dbReference type="Proteomes" id="UP001629235"/>
    </source>
</evidence>
<gene>
    <name evidence="1" type="ORF">PQR01_18820</name>
</gene>
<accession>A0ACC7ND94</accession>
<dbReference type="Proteomes" id="UP001629235">
    <property type="component" value="Unassembled WGS sequence"/>
</dbReference>
<dbReference type="EMBL" id="JAQQDW010000036">
    <property type="protein sequence ID" value="MFM0105483.1"/>
    <property type="molecule type" value="Genomic_DNA"/>
</dbReference>
<comment type="caution">
    <text evidence="1">The sequence shown here is derived from an EMBL/GenBank/DDBJ whole genome shotgun (WGS) entry which is preliminary data.</text>
</comment>
<reference evidence="1 2" key="1">
    <citation type="journal article" date="2024" name="Chem. Sci.">
        <title>Discovery of megapolipeptins by genome mining of a Burkholderiales bacteria collection.</title>
        <authorList>
            <person name="Paulo B.S."/>
            <person name="Recchia M.J.J."/>
            <person name="Lee S."/>
            <person name="Fergusson C.H."/>
            <person name="Romanowski S.B."/>
            <person name="Hernandez A."/>
            <person name="Krull N."/>
            <person name="Liu D.Y."/>
            <person name="Cavanagh H."/>
            <person name="Bos A."/>
            <person name="Gray C.A."/>
            <person name="Murphy B.T."/>
            <person name="Linington R.G."/>
            <person name="Eustaquio A.S."/>
        </authorList>
    </citation>
    <scope>NUCLEOTIDE SEQUENCE [LARGE SCALE GENOMIC DNA]</scope>
    <source>
        <strain evidence="1 2">RL18-126-BIB-B</strain>
    </source>
</reference>
<name>A0ACC7ND94_9BURK</name>
<keyword evidence="2" id="KW-1185">Reference proteome</keyword>
<sequence length="106" mass="11742">MHAKPRWGTFSFLDLVLMRALADPFANPTDDASRVCQFFSYDDCVTANRNGFNLDGETIFDARCNCLTQTMIRLNAPVDGDFRAAGMAPETCGSVLQVAAIYPQRQ</sequence>
<protein>
    <submittedName>
        <fullName evidence="1">Uncharacterized protein</fullName>
    </submittedName>
</protein>
<proteinExistence type="predicted"/>